<dbReference type="Pfam" id="PF25917">
    <property type="entry name" value="BSH_RND"/>
    <property type="match status" value="1"/>
</dbReference>
<dbReference type="EMBL" id="JBHUIX010000013">
    <property type="protein sequence ID" value="MFD2174971.1"/>
    <property type="molecule type" value="Genomic_DNA"/>
</dbReference>
<evidence type="ECO:0000256" key="1">
    <source>
        <dbReference type="ARBA" id="ARBA00009477"/>
    </source>
</evidence>
<dbReference type="RefSeq" id="WP_377390964.1">
    <property type="nucleotide sequence ID" value="NZ_JBHUIX010000013.1"/>
</dbReference>
<keyword evidence="2" id="KW-0175">Coiled coil</keyword>
<sequence>MKLFVVTLVALAGLLPQLALAESGYRVVPTMVTDWKTVYGQIEAKDQIPARARLGGTLVELSVSEGDMVTAGQELGRVVDAKIAFQLDALDAQIAALESQMANAARELTRGEELRTRGVITVQQLDTLRTQAEVVGQQLAAQKASRQVTEQQASEGVVLAPVAGRVLEVPVAKGAVVMAGESVATVAGGGFYLRLSVPERFAGALQQDAPIAIDTAGRSVEGRLAKIYPLIAGGRVEADVEVADLNSEFVGARVLVKLPLAMREAVLIPAEMVRTRSGLDFVNVSGPGGTVERAVVPGPVEVIEGKPMVEILSGLTGGEEVVAHVE</sequence>
<dbReference type="Proteomes" id="UP001597413">
    <property type="component" value="Unassembled WGS sequence"/>
</dbReference>
<keyword evidence="3" id="KW-0732">Signal</keyword>
<feature type="signal peptide" evidence="3">
    <location>
        <begin position="1"/>
        <end position="21"/>
    </location>
</feature>
<evidence type="ECO:0000256" key="3">
    <source>
        <dbReference type="SAM" id="SignalP"/>
    </source>
</evidence>
<comment type="caution">
    <text evidence="5">The sequence shown here is derived from an EMBL/GenBank/DDBJ whole genome shotgun (WGS) entry which is preliminary data.</text>
</comment>
<dbReference type="NCBIfam" id="TIGR01730">
    <property type="entry name" value="RND_mfp"/>
    <property type="match status" value="1"/>
</dbReference>
<accession>A0ABW5ABX1</accession>
<dbReference type="InterPro" id="IPR006143">
    <property type="entry name" value="RND_pump_MFP"/>
</dbReference>
<feature type="chain" id="PRO_5046401175" evidence="3">
    <location>
        <begin position="22"/>
        <end position="326"/>
    </location>
</feature>
<evidence type="ECO:0000313" key="6">
    <source>
        <dbReference type="Proteomes" id="UP001597413"/>
    </source>
</evidence>
<reference evidence="6" key="1">
    <citation type="journal article" date="2019" name="Int. J. Syst. Evol. Microbiol.">
        <title>The Global Catalogue of Microorganisms (GCM) 10K type strain sequencing project: providing services to taxonomists for standard genome sequencing and annotation.</title>
        <authorList>
            <consortium name="The Broad Institute Genomics Platform"/>
            <consortium name="The Broad Institute Genome Sequencing Center for Infectious Disease"/>
            <person name="Wu L."/>
            <person name="Ma J."/>
        </authorList>
    </citation>
    <scope>NUCLEOTIDE SEQUENCE [LARGE SCALE GENOMIC DNA]</scope>
    <source>
        <strain evidence="6">CCUG 55131</strain>
    </source>
</reference>
<comment type="similarity">
    <text evidence="1">Belongs to the membrane fusion protein (MFP) (TC 8.A.1) family.</text>
</comment>
<dbReference type="SUPFAM" id="SSF111369">
    <property type="entry name" value="HlyD-like secretion proteins"/>
    <property type="match status" value="1"/>
</dbReference>
<feature type="domain" description="Multidrug resistance protein MdtA-like barrel-sandwich hybrid" evidence="4">
    <location>
        <begin position="50"/>
        <end position="185"/>
    </location>
</feature>
<name>A0ABW5ABX1_9RHOB</name>
<evidence type="ECO:0000259" key="4">
    <source>
        <dbReference type="Pfam" id="PF25917"/>
    </source>
</evidence>
<evidence type="ECO:0000256" key="2">
    <source>
        <dbReference type="SAM" id="Coils"/>
    </source>
</evidence>
<gene>
    <name evidence="5" type="ORF">ACFSM0_12820</name>
</gene>
<evidence type="ECO:0000313" key="5">
    <source>
        <dbReference type="EMBL" id="MFD2174971.1"/>
    </source>
</evidence>
<dbReference type="Gene3D" id="2.40.420.20">
    <property type="match status" value="1"/>
</dbReference>
<dbReference type="Gene3D" id="2.40.50.100">
    <property type="match status" value="1"/>
</dbReference>
<protein>
    <submittedName>
        <fullName evidence="5">Efflux RND transporter periplasmic adaptor subunit</fullName>
    </submittedName>
</protein>
<dbReference type="PANTHER" id="PTHR30469">
    <property type="entry name" value="MULTIDRUG RESISTANCE PROTEIN MDTA"/>
    <property type="match status" value="1"/>
</dbReference>
<feature type="coiled-coil region" evidence="2">
    <location>
        <begin position="87"/>
        <end position="114"/>
    </location>
</feature>
<keyword evidence="6" id="KW-1185">Reference proteome</keyword>
<organism evidence="5 6">
    <name type="scientific">Rhodobacter lacus</name>
    <dbReference type="NCBI Taxonomy" id="1641972"/>
    <lineage>
        <taxon>Bacteria</taxon>
        <taxon>Pseudomonadati</taxon>
        <taxon>Pseudomonadota</taxon>
        <taxon>Alphaproteobacteria</taxon>
        <taxon>Rhodobacterales</taxon>
        <taxon>Rhodobacter group</taxon>
        <taxon>Rhodobacter</taxon>
    </lineage>
</organism>
<dbReference type="InterPro" id="IPR058625">
    <property type="entry name" value="MdtA-like_BSH"/>
</dbReference>
<dbReference type="PANTHER" id="PTHR30469:SF15">
    <property type="entry name" value="HLYD FAMILY OF SECRETION PROTEINS"/>
    <property type="match status" value="1"/>
</dbReference>
<proteinExistence type="inferred from homology"/>